<protein>
    <submittedName>
        <fullName evidence="3">Amidohydrolase family protein</fullName>
    </submittedName>
</protein>
<feature type="domain" description="Amidohydrolase-related" evidence="2">
    <location>
        <begin position="36"/>
        <end position="341"/>
    </location>
</feature>
<dbReference type="Proteomes" id="UP001255416">
    <property type="component" value="Unassembled WGS sequence"/>
</dbReference>
<evidence type="ECO:0000259" key="2">
    <source>
        <dbReference type="Pfam" id="PF04909"/>
    </source>
</evidence>
<dbReference type="RefSeq" id="WP_316774012.1">
    <property type="nucleotide sequence ID" value="NZ_JASMWN010000003.1"/>
</dbReference>
<dbReference type="InterPro" id="IPR006680">
    <property type="entry name" value="Amidohydro-rel"/>
</dbReference>
<dbReference type="Gene3D" id="3.20.20.140">
    <property type="entry name" value="Metal-dependent hydrolases"/>
    <property type="match status" value="1"/>
</dbReference>
<reference evidence="4" key="1">
    <citation type="submission" date="2023-05" db="EMBL/GenBank/DDBJ databases">
        <title>Sedimentitalea sp. nov. JM2-8.</title>
        <authorList>
            <person name="Huang J."/>
        </authorList>
    </citation>
    <scope>NUCLEOTIDE SEQUENCE [LARGE SCALE GENOMIC DNA]</scope>
    <source>
        <strain evidence="4">KHS03</strain>
    </source>
</reference>
<comment type="similarity">
    <text evidence="1">Belongs to the metallo-dependent hydrolases superfamily.</text>
</comment>
<organism evidence="3 4">
    <name type="scientific">Sedimentitalea todarodis</name>
    <dbReference type="NCBI Taxonomy" id="1631240"/>
    <lineage>
        <taxon>Bacteria</taxon>
        <taxon>Pseudomonadati</taxon>
        <taxon>Pseudomonadota</taxon>
        <taxon>Alphaproteobacteria</taxon>
        <taxon>Rhodobacterales</taxon>
        <taxon>Paracoccaceae</taxon>
        <taxon>Sedimentitalea</taxon>
    </lineage>
</organism>
<evidence type="ECO:0000313" key="3">
    <source>
        <dbReference type="EMBL" id="MDU9003259.1"/>
    </source>
</evidence>
<dbReference type="Pfam" id="PF04909">
    <property type="entry name" value="Amidohydro_2"/>
    <property type="match status" value="1"/>
</dbReference>
<dbReference type="PANTHER" id="PTHR43569:SF1">
    <property type="entry name" value="BLL3371 PROTEIN"/>
    <property type="match status" value="1"/>
</dbReference>
<dbReference type="InterPro" id="IPR052350">
    <property type="entry name" value="Metallo-dep_Lactonases"/>
</dbReference>
<proteinExistence type="inferred from homology"/>
<dbReference type="PANTHER" id="PTHR43569">
    <property type="entry name" value="AMIDOHYDROLASE"/>
    <property type="match status" value="1"/>
</dbReference>
<dbReference type="InterPro" id="IPR032466">
    <property type="entry name" value="Metal_Hydrolase"/>
</dbReference>
<sequence>MNDGRRYPNWTPGIELREDWLASVREDIIDPEREIVDPHHHLWRHGDAVYELDALHSDTGAGHNVVQTVYVECRSYYRSDGDPAFHPVGETAHIARLAASIPAGKARIAGIIAHADLRRPDLSDLLDAHVKAGQGRLVGIRHSGARDPEPHRLMIPGRGDDGLYADPDFRRGVALLGERGLTYDTWHYHHQADAFLALAKAVPGTTLVLDHLGTPLGVGRFAGRRNTVHAVWKEDMTALARCPNVMAKLGGLSMPDNGWAWHERHRPPSSDELVAAQGAWFRHMIACFGPERCMFESNFPVDRVSVSYAVLWNAFKKIAMDHDADAQAHMFAGTARSVYGLSPLRISG</sequence>
<evidence type="ECO:0000256" key="1">
    <source>
        <dbReference type="ARBA" id="ARBA00038310"/>
    </source>
</evidence>
<evidence type="ECO:0000313" key="4">
    <source>
        <dbReference type="Proteomes" id="UP001255416"/>
    </source>
</evidence>
<gene>
    <name evidence="3" type="ORF">QO231_05260</name>
</gene>
<name>A0ABU3VAS4_9RHOB</name>
<keyword evidence="4" id="KW-1185">Reference proteome</keyword>
<dbReference type="EMBL" id="JASMWN010000003">
    <property type="protein sequence ID" value="MDU9003259.1"/>
    <property type="molecule type" value="Genomic_DNA"/>
</dbReference>
<comment type="caution">
    <text evidence="3">The sequence shown here is derived from an EMBL/GenBank/DDBJ whole genome shotgun (WGS) entry which is preliminary data.</text>
</comment>
<dbReference type="SUPFAM" id="SSF51556">
    <property type="entry name" value="Metallo-dependent hydrolases"/>
    <property type="match status" value="1"/>
</dbReference>
<accession>A0ABU3VAS4</accession>